<evidence type="ECO:0000256" key="18">
    <source>
        <dbReference type="PROSITE-ProRule" id="PRU10141"/>
    </source>
</evidence>
<dbReference type="FunCoup" id="A0A6P8IEG0">
    <property type="interactions" value="1589"/>
</dbReference>
<dbReference type="InterPro" id="IPR002219">
    <property type="entry name" value="PKC_DAG/PE"/>
</dbReference>
<evidence type="ECO:0000256" key="6">
    <source>
        <dbReference type="ARBA" id="ARBA00022737"/>
    </source>
</evidence>
<evidence type="ECO:0000256" key="8">
    <source>
        <dbReference type="ARBA" id="ARBA00022771"/>
    </source>
</evidence>
<dbReference type="InterPro" id="IPR035892">
    <property type="entry name" value="C2_domain_sf"/>
</dbReference>
<dbReference type="SMART" id="SM00239">
    <property type="entry name" value="C2"/>
    <property type="match status" value="1"/>
</dbReference>
<dbReference type="GeneID" id="116300487"/>
<dbReference type="PANTHER" id="PTHR24351">
    <property type="entry name" value="RIBOSOMAL PROTEIN S6 KINASE"/>
    <property type="match status" value="1"/>
</dbReference>
<dbReference type="PROSITE" id="PS50081">
    <property type="entry name" value="ZF_DAG_PE_2"/>
    <property type="match status" value="2"/>
</dbReference>
<dbReference type="Gene3D" id="1.10.510.10">
    <property type="entry name" value="Transferase(Phosphotransferase) domain 1"/>
    <property type="match status" value="1"/>
</dbReference>
<dbReference type="PROSITE" id="PS00108">
    <property type="entry name" value="PROTEIN_KINASE_ST"/>
    <property type="match status" value="1"/>
</dbReference>
<dbReference type="Gene3D" id="3.30.60.20">
    <property type="match status" value="2"/>
</dbReference>
<feature type="domain" description="Phorbol-ester/DAG-type" evidence="22">
    <location>
        <begin position="154"/>
        <end position="205"/>
    </location>
</feature>
<dbReference type="GO" id="GO:0030154">
    <property type="term" value="P:cell differentiation"/>
    <property type="evidence" value="ECO:0007669"/>
    <property type="project" value="UniProtKB-KW"/>
</dbReference>
<dbReference type="RefSeq" id="XP_031565227.1">
    <property type="nucleotide sequence ID" value="XM_031709367.1"/>
</dbReference>
<dbReference type="SMART" id="SM00220">
    <property type="entry name" value="S_TKc"/>
    <property type="match status" value="1"/>
</dbReference>
<comment type="catalytic activity">
    <reaction evidence="13 15">
        <text>L-threonyl-[protein] + ATP = O-phospho-L-threonyl-[protein] + ADP + H(+)</text>
        <dbReference type="Rhea" id="RHEA:46608"/>
        <dbReference type="Rhea" id="RHEA-COMP:11060"/>
        <dbReference type="Rhea" id="RHEA-COMP:11605"/>
        <dbReference type="ChEBI" id="CHEBI:15378"/>
        <dbReference type="ChEBI" id="CHEBI:30013"/>
        <dbReference type="ChEBI" id="CHEBI:30616"/>
        <dbReference type="ChEBI" id="CHEBI:61977"/>
        <dbReference type="ChEBI" id="CHEBI:456216"/>
        <dbReference type="EC" id="2.7.11.13"/>
    </reaction>
</comment>
<dbReference type="Pfam" id="PF00433">
    <property type="entry name" value="Pkinase_C"/>
    <property type="match status" value="1"/>
</dbReference>
<dbReference type="InterPro" id="IPR000008">
    <property type="entry name" value="C2_dom"/>
</dbReference>
<evidence type="ECO:0000256" key="7">
    <source>
        <dbReference type="ARBA" id="ARBA00022741"/>
    </source>
</evidence>
<dbReference type="InterPro" id="IPR046349">
    <property type="entry name" value="C1-like_sf"/>
</dbReference>
<dbReference type="FunFam" id="3.30.60.20:FF:000024">
    <property type="entry name" value="Protein kinase C epsilon"/>
    <property type="match status" value="1"/>
</dbReference>
<dbReference type="GO" id="GO:0005524">
    <property type="term" value="F:ATP binding"/>
    <property type="evidence" value="ECO:0007669"/>
    <property type="project" value="UniProtKB-UniRule"/>
</dbReference>
<evidence type="ECO:0000256" key="10">
    <source>
        <dbReference type="ARBA" id="ARBA00022782"/>
    </source>
</evidence>
<dbReference type="SUPFAM" id="SSF49562">
    <property type="entry name" value="C2 domain (Calcium/lipid-binding domain, CaLB)"/>
    <property type="match status" value="1"/>
</dbReference>
<keyword evidence="8" id="KW-0863">Zinc-finger</keyword>
<dbReference type="SUPFAM" id="SSF56112">
    <property type="entry name" value="Protein kinase-like (PK-like)"/>
    <property type="match status" value="1"/>
</dbReference>
<feature type="domain" description="Phorbol-ester/DAG-type" evidence="22">
    <location>
        <begin position="231"/>
        <end position="281"/>
    </location>
</feature>
<feature type="domain" description="AGC-kinase C-terminal" evidence="23">
    <location>
        <begin position="639"/>
        <end position="706"/>
    </location>
</feature>
<evidence type="ECO:0000259" key="21">
    <source>
        <dbReference type="PROSITE" id="PS50011"/>
    </source>
</evidence>
<feature type="binding site" evidence="17 18">
    <location>
        <position position="409"/>
    </location>
    <ligand>
        <name>ATP</name>
        <dbReference type="ChEBI" id="CHEBI:30616"/>
    </ligand>
</feature>
<evidence type="ECO:0000256" key="4">
    <source>
        <dbReference type="ARBA" id="ARBA00022679"/>
    </source>
</evidence>
<gene>
    <name evidence="25" type="primary">LOC116300487</name>
</gene>
<keyword evidence="12 15" id="KW-0067">ATP-binding</keyword>
<evidence type="ECO:0000256" key="16">
    <source>
        <dbReference type="PIRSR" id="PIRSR000551-50"/>
    </source>
</evidence>
<dbReference type="Pfam" id="PF00069">
    <property type="entry name" value="Pkinase"/>
    <property type="match status" value="1"/>
</dbReference>
<protein>
    <recommendedName>
        <fullName evidence="15">Protein kinase C</fullName>
        <ecNumber evidence="15">2.7.11.13</ecNumber>
    </recommendedName>
</protein>
<evidence type="ECO:0000256" key="5">
    <source>
        <dbReference type="ARBA" id="ARBA00022723"/>
    </source>
</evidence>
<proteinExistence type="inferred from homology"/>
<keyword evidence="5" id="KW-0479">Metal-binding</keyword>
<dbReference type="FunFam" id="3.30.60.20:FF:000003">
    <property type="entry name" value="Protein kinase C delta"/>
    <property type="match status" value="1"/>
</dbReference>
<evidence type="ECO:0000259" key="20">
    <source>
        <dbReference type="PROSITE" id="PS50004"/>
    </source>
</evidence>
<evidence type="ECO:0000256" key="2">
    <source>
        <dbReference type="ARBA" id="ARBA00022527"/>
    </source>
</evidence>
<feature type="domain" description="C2" evidence="20">
    <location>
        <begin position="1"/>
        <end position="110"/>
    </location>
</feature>
<keyword evidence="2 15" id="KW-0723">Serine/threonine-protein kinase</keyword>
<evidence type="ECO:0000256" key="3">
    <source>
        <dbReference type="ARBA" id="ARBA00022553"/>
    </source>
</evidence>
<feature type="domain" description="Protein kinase" evidence="21">
    <location>
        <begin position="380"/>
        <end position="638"/>
    </location>
</feature>
<feature type="region of interest" description="Disordered" evidence="19">
    <location>
        <begin position="345"/>
        <end position="364"/>
    </location>
</feature>
<dbReference type="InterPro" id="IPR020454">
    <property type="entry name" value="DAG/PE-bd"/>
</dbReference>
<evidence type="ECO:0000313" key="24">
    <source>
        <dbReference type="Proteomes" id="UP000515163"/>
    </source>
</evidence>
<dbReference type="GO" id="GO:0008270">
    <property type="term" value="F:zinc ion binding"/>
    <property type="evidence" value="ECO:0007669"/>
    <property type="project" value="UniProtKB-KW"/>
</dbReference>
<dbReference type="PROSITE" id="PS50004">
    <property type="entry name" value="C2"/>
    <property type="match status" value="1"/>
</dbReference>
<dbReference type="InParanoid" id="A0A6P8IEG0"/>
<keyword evidence="24" id="KW-1185">Reference proteome</keyword>
<dbReference type="SMART" id="SM00133">
    <property type="entry name" value="S_TK_X"/>
    <property type="match status" value="1"/>
</dbReference>
<evidence type="ECO:0000256" key="14">
    <source>
        <dbReference type="ARBA" id="ARBA00047470"/>
    </source>
</evidence>
<dbReference type="Gene3D" id="3.30.200.20">
    <property type="entry name" value="Phosphorylase Kinase, domain 1"/>
    <property type="match status" value="1"/>
</dbReference>
<keyword evidence="9 15" id="KW-0418">Kinase</keyword>
<keyword evidence="7 15" id="KW-0547">Nucleotide-binding</keyword>
<dbReference type="Gene3D" id="2.60.40.150">
    <property type="entry name" value="C2 domain"/>
    <property type="match status" value="1"/>
</dbReference>
<feature type="binding site" evidence="17">
    <location>
        <begin position="386"/>
        <end position="394"/>
    </location>
    <ligand>
        <name>ATP</name>
        <dbReference type="ChEBI" id="CHEBI:30616"/>
    </ligand>
</feature>
<keyword evidence="10" id="KW-0221">Differentiation</keyword>
<dbReference type="Proteomes" id="UP000515163">
    <property type="component" value="Unplaced"/>
</dbReference>
<organism evidence="24 25">
    <name type="scientific">Actinia tenebrosa</name>
    <name type="common">Australian red waratah sea anemone</name>
    <dbReference type="NCBI Taxonomy" id="6105"/>
    <lineage>
        <taxon>Eukaryota</taxon>
        <taxon>Metazoa</taxon>
        <taxon>Cnidaria</taxon>
        <taxon>Anthozoa</taxon>
        <taxon>Hexacorallia</taxon>
        <taxon>Actiniaria</taxon>
        <taxon>Actiniidae</taxon>
        <taxon>Actinia</taxon>
    </lineage>
</organism>
<dbReference type="Pfam" id="PF00130">
    <property type="entry name" value="C1_1"/>
    <property type="match status" value="2"/>
</dbReference>
<dbReference type="InterPro" id="IPR000719">
    <property type="entry name" value="Prot_kinase_dom"/>
</dbReference>
<dbReference type="InterPro" id="IPR017441">
    <property type="entry name" value="Protein_kinase_ATP_BS"/>
</dbReference>
<dbReference type="PRINTS" id="PR00008">
    <property type="entry name" value="DAGPEDOMAIN"/>
</dbReference>
<dbReference type="Pfam" id="PF00168">
    <property type="entry name" value="C2"/>
    <property type="match status" value="1"/>
</dbReference>
<evidence type="ECO:0000313" key="25">
    <source>
        <dbReference type="RefSeq" id="XP_031565227.1"/>
    </source>
</evidence>
<dbReference type="SMART" id="SM00109">
    <property type="entry name" value="C1"/>
    <property type="match status" value="2"/>
</dbReference>
<dbReference type="CDD" id="cd20838">
    <property type="entry name" value="C1_nPKC_epsilon-like_rpt2"/>
    <property type="match status" value="1"/>
</dbReference>
<evidence type="ECO:0000256" key="19">
    <source>
        <dbReference type="SAM" id="MobiDB-lite"/>
    </source>
</evidence>
<dbReference type="PROSITE" id="PS51285">
    <property type="entry name" value="AGC_KINASE_CTER"/>
    <property type="match status" value="1"/>
</dbReference>
<evidence type="ECO:0000256" key="13">
    <source>
        <dbReference type="ARBA" id="ARBA00047272"/>
    </source>
</evidence>
<evidence type="ECO:0000259" key="23">
    <source>
        <dbReference type="PROSITE" id="PS51285"/>
    </source>
</evidence>
<dbReference type="GO" id="GO:0004697">
    <property type="term" value="F:diacylglycerol-dependent serine/threonine kinase activity"/>
    <property type="evidence" value="ECO:0007669"/>
    <property type="project" value="UniProtKB-EC"/>
</dbReference>
<keyword evidence="11" id="KW-0862">Zinc</keyword>
<dbReference type="PROSITE" id="PS00107">
    <property type="entry name" value="PROTEIN_KINASE_ATP"/>
    <property type="match status" value="1"/>
</dbReference>
<evidence type="ECO:0000259" key="22">
    <source>
        <dbReference type="PROSITE" id="PS50081"/>
    </source>
</evidence>
<evidence type="ECO:0000256" key="17">
    <source>
        <dbReference type="PIRSR" id="PIRSR000551-51"/>
    </source>
</evidence>
<dbReference type="InterPro" id="IPR008271">
    <property type="entry name" value="Ser/Thr_kinase_AS"/>
</dbReference>
<dbReference type="SUPFAM" id="SSF57889">
    <property type="entry name" value="Cysteine-rich domain"/>
    <property type="match status" value="2"/>
</dbReference>
<dbReference type="FunFam" id="1.10.510.10:FF:000126">
    <property type="entry name" value="Protein kinase C epsilon"/>
    <property type="match status" value="1"/>
</dbReference>
<accession>A0A6P8IEG0</accession>
<feature type="active site" description="Proton acceptor" evidence="16">
    <location>
        <position position="504"/>
    </location>
</feature>
<dbReference type="PROSITE" id="PS00479">
    <property type="entry name" value="ZF_DAG_PE_1"/>
    <property type="match status" value="1"/>
</dbReference>
<reference evidence="25" key="1">
    <citation type="submission" date="2025-08" db="UniProtKB">
        <authorList>
            <consortium name="RefSeq"/>
        </authorList>
    </citation>
    <scope>IDENTIFICATION</scope>
</reference>
<dbReference type="AlphaFoldDB" id="A0A6P8IEG0"/>
<name>A0A6P8IEG0_ACTTE</name>
<dbReference type="CDD" id="cd20835">
    <property type="entry name" value="C1_nPKC_epsilon-like_rpt1"/>
    <property type="match status" value="1"/>
</dbReference>
<comment type="similarity">
    <text evidence="1 15">Belongs to the protein kinase superfamily. AGC Ser/Thr protein kinase family. PKC subfamily.</text>
</comment>
<dbReference type="FunFam" id="3.30.200.20:FF:000080">
    <property type="entry name" value="Protein kinase C"/>
    <property type="match status" value="1"/>
</dbReference>
<keyword evidence="4 15" id="KW-0808">Transferase</keyword>
<evidence type="ECO:0000256" key="15">
    <source>
        <dbReference type="PIRNR" id="PIRNR000551"/>
    </source>
</evidence>
<dbReference type="PIRSF" id="PIRSF000551">
    <property type="entry name" value="PKC_delta"/>
    <property type="match status" value="1"/>
</dbReference>
<evidence type="ECO:0000256" key="9">
    <source>
        <dbReference type="ARBA" id="ARBA00022777"/>
    </source>
</evidence>
<dbReference type="InterPro" id="IPR017892">
    <property type="entry name" value="Pkinase_C"/>
</dbReference>
<evidence type="ECO:0000256" key="12">
    <source>
        <dbReference type="ARBA" id="ARBA00022840"/>
    </source>
</evidence>
<sequence>MVGFTGSLKLRIYGAKELKPSAKYHWGVKLSVINPYLLVKVDDVQIYQTSSGTKTSTPVWNASCDANIENGHKLEFTVFHNSVMPPDPFIANSSVLFEEVIKTGLSEFWIPLEPHGQVHVNIELKTAHRVFKENPGGINRRRGAMRRKIHQINGHKFMATYLRQPTFCSHCNDFIWGIVNKQGYQCQICTCVVHKRCHTMVVTKCPGTRQDPSSAEVIFGNGSFRFKMDVPHKFAEHNYKRPTFCELCGSLLYGLLRQGVQCSACKMNVHKRCQNLVANNCGVNPKEMAKTLEIMGLSANEMHVQSVHSKKSSITSVPSVTGSNMNAGKVMPGRTQSSPAIVQPSGDKNGEPGMFHMQDRKTSPGERRRILIRKLALRDFTFLRVLGKGSFGKVLLAERKGSSEVYAIKILKKESVLQDDDIECTMIERRILALSAGHPFLTSLHSSFQTEARLFFVMEYVNGGDLMFQIQKARKFDENRSRFYAAEVVLALQFLHQHGVIYRDLKLDNVLLDAEGHVKLADFGMCKENMAPGKTTTTFCGTPDYIAPEILQELPYGFSVDWWALGVLMYEMMAGQPPFEAENEEDLFESILKDDVLYPVWLTREAVSVLKGFMTKSFHKRLGCGTMGEQSIREHQFFRPINWEKLAARQVAPPFKPKIKSRTDVGNFDTDFTREEPRLTPIDKNVITNIDQKEFKDFSYVNSRFV</sequence>
<keyword evidence="6" id="KW-0677">Repeat</keyword>
<dbReference type="InterPro" id="IPR000961">
    <property type="entry name" value="AGC-kinase_C"/>
</dbReference>
<dbReference type="OrthoDB" id="63267at2759"/>
<dbReference type="InterPro" id="IPR014376">
    <property type="entry name" value="Prot_kin_PKC_delta"/>
</dbReference>
<dbReference type="EC" id="2.7.11.13" evidence="15"/>
<comment type="catalytic activity">
    <reaction evidence="14">
        <text>L-seryl-[protein] + ATP = O-phospho-L-seryl-[protein] + ADP + H(+)</text>
        <dbReference type="Rhea" id="RHEA:17989"/>
        <dbReference type="Rhea" id="RHEA-COMP:9863"/>
        <dbReference type="Rhea" id="RHEA-COMP:11604"/>
        <dbReference type="ChEBI" id="CHEBI:15378"/>
        <dbReference type="ChEBI" id="CHEBI:29999"/>
        <dbReference type="ChEBI" id="CHEBI:30616"/>
        <dbReference type="ChEBI" id="CHEBI:83421"/>
        <dbReference type="ChEBI" id="CHEBI:456216"/>
        <dbReference type="EC" id="2.7.11.13"/>
    </reaction>
</comment>
<evidence type="ECO:0000256" key="11">
    <source>
        <dbReference type="ARBA" id="ARBA00022833"/>
    </source>
</evidence>
<dbReference type="PROSITE" id="PS50011">
    <property type="entry name" value="PROTEIN_KINASE_DOM"/>
    <property type="match status" value="1"/>
</dbReference>
<keyword evidence="3" id="KW-0597">Phosphoprotein</keyword>
<dbReference type="InterPro" id="IPR011009">
    <property type="entry name" value="Kinase-like_dom_sf"/>
</dbReference>
<evidence type="ECO:0000256" key="1">
    <source>
        <dbReference type="ARBA" id="ARBA00005490"/>
    </source>
</evidence>
<dbReference type="KEGG" id="aten:116300487"/>